<dbReference type="EMBL" id="JABFYL010000014">
    <property type="protein sequence ID" value="NVN49259.1"/>
    <property type="molecule type" value="Genomic_DNA"/>
</dbReference>
<dbReference type="AlphaFoldDB" id="A0A850PFQ9"/>
<organism evidence="2 3">
    <name type="scientific">Mycolicibacterium hippocampi</name>
    <dbReference type="NCBI Taxonomy" id="659824"/>
    <lineage>
        <taxon>Bacteria</taxon>
        <taxon>Bacillati</taxon>
        <taxon>Actinomycetota</taxon>
        <taxon>Actinomycetes</taxon>
        <taxon>Mycobacteriales</taxon>
        <taxon>Mycobacteriaceae</taxon>
        <taxon>Mycolicibacterium</taxon>
    </lineage>
</organism>
<gene>
    <name evidence="2" type="ORF">HLY00_362</name>
</gene>
<name>A0A850PFQ9_9MYCO</name>
<accession>A0A850PFQ9</accession>
<evidence type="ECO:0000313" key="3">
    <source>
        <dbReference type="Proteomes" id="UP000570517"/>
    </source>
</evidence>
<feature type="signal peptide" evidence="1">
    <location>
        <begin position="1"/>
        <end position="28"/>
    </location>
</feature>
<sequence>MKKNMGLAGIVAAALFATVIGVAGPAQADRDGYGFNGGDDDYGYGYNFGSTRDRSNNPWLDKLYPSVRVPQVDTSVRN</sequence>
<comment type="caution">
    <text evidence="2">The sequence shown here is derived from an EMBL/GenBank/DDBJ whole genome shotgun (WGS) entry which is preliminary data.</text>
</comment>
<evidence type="ECO:0000313" key="2">
    <source>
        <dbReference type="EMBL" id="NVN49259.1"/>
    </source>
</evidence>
<feature type="chain" id="PRO_5032716498" evidence="1">
    <location>
        <begin position="29"/>
        <end position="78"/>
    </location>
</feature>
<proteinExistence type="predicted"/>
<keyword evidence="3" id="KW-1185">Reference proteome</keyword>
<reference evidence="2 3" key="1">
    <citation type="submission" date="2020-05" db="EMBL/GenBank/DDBJ databases">
        <title>Draft genome sequence of Mycobacterium hippocampi DL, isolated from European seabass, Dicentrarchus labrax, reared in fish farms.</title>
        <authorList>
            <person name="Stathopoulou P."/>
            <person name="Asimakis E."/>
            <person name="Tzokas K."/>
            <person name="Batargias C."/>
            <person name="Tsiamis G."/>
        </authorList>
    </citation>
    <scope>NUCLEOTIDE SEQUENCE [LARGE SCALE GENOMIC DNA]</scope>
    <source>
        <strain evidence="2 3">DL</strain>
    </source>
</reference>
<dbReference type="Proteomes" id="UP000570517">
    <property type="component" value="Unassembled WGS sequence"/>
</dbReference>
<protein>
    <submittedName>
        <fullName evidence="2">Uncharacterized protein</fullName>
    </submittedName>
</protein>
<keyword evidence="1" id="KW-0732">Signal</keyword>
<dbReference type="RefSeq" id="WP_178357651.1">
    <property type="nucleotide sequence ID" value="NZ_JABFYL010000014.1"/>
</dbReference>
<evidence type="ECO:0000256" key="1">
    <source>
        <dbReference type="SAM" id="SignalP"/>
    </source>
</evidence>